<name>A0ABM7W5I6_9BACT</name>
<dbReference type="EMBL" id="AP025516">
    <property type="protein sequence ID" value="BDD86188.1"/>
    <property type="molecule type" value="Genomic_DNA"/>
</dbReference>
<dbReference type="InterPro" id="IPR014710">
    <property type="entry name" value="RmlC-like_jellyroll"/>
</dbReference>
<evidence type="ECO:0000259" key="1">
    <source>
        <dbReference type="Pfam" id="PF07883"/>
    </source>
</evidence>
<organism evidence="2 3">
    <name type="scientific">Desulfofustis limnaeus</name>
    <dbReference type="NCBI Taxonomy" id="2740163"/>
    <lineage>
        <taxon>Bacteria</taxon>
        <taxon>Pseudomonadati</taxon>
        <taxon>Thermodesulfobacteriota</taxon>
        <taxon>Desulfobulbia</taxon>
        <taxon>Desulfobulbales</taxon>
        <taxon>Desulfocapsaceae</taxon>
        <taxon>Desulfofustis</taxon>
    </lineage>
</organism>
<reference evidence="2 3" key="1">
    <citation type="submission" date="2022-01" db="EMBL/GenBank/DDBJ databases">
        <title>Desulfofustis limnae sp. nov., a novel mesophilic sulfate-reducing bacterium isolated from marsh soil.</title>
        <authorList>
            <person name="Watanabe M."/>
            <person name="Takahashi A."/>
            <person name="Kojima H."/>
            <person name="Fukui M."/>
        </authorList>
    </citation>
    <scope>NUCLEOTIDE SEQUENCE [LARGE SCALE GENOMIC DNA]</scope>
    <source>
        <strain evidence="2 3">PPLL</strain>
    </source>
</reference>
<accession>A0ABM7W5I6</accession>
<evidence type="ECO:0000313" key="3">
    <source>
        <dbReference type="Proteomes" id="UP000830055"/>
    </source>
</evidence>
<protein>
    <submittedName>
        <fullName evidence="2">Cupin</fullName>
    </submittedName>
</protein>
<dbReference type="Proteomes" id="UP000830055">
    <property type="component" value="Chromosome"/>
</dbReference>
<dbReference type="CDD" id="cd02221">
    <property type="entry name" value="cupin_TM1287-like"/>
    <property type="match status" value="1"/>
</dbReference>
<dbReference type="Gene3D" id="2.60.120.10">
    <property type="entry name" value="Jelly Rolls"/>
    <property type="match status" value="1"/>
</dbReference>
<gene>
    <name evidence="2" type="ORF">DPPLL_05530</name>
</gene>
<feature type="domain" description="Cupin type-2" evidence="1">
    <location>
        <begin position="44"/>
        <end position="110"/>
    </location>
</feature>
<sequence>MIRKASEMRVESLPNLKDGNKTVKVINFIEGEEAENLGRLFGISIIPEGGSIGYHQHVGDFEIYYILHGKALVNDNGAEAVLTVGDMMKCDEGGFHSIENIGDCELRYVALILNSQSKMSC</sequence>
<dbReference type="Pfam" id="PF07883">
    <property type="entry name" value="Cupin_2"/>
    <property type="match status" value="1"/>
</dbReference>
<dbReference type="InterPro" id="IPR013096">
    <property type="entry name" value="Cupin_2"/>
</dbReference>
<dbReference type="SUPFAM" id="SSF51182">
    <property type="entry name" value="RmlC-like cupins"/>
    <property type="match status" value="1"/>
</dbReference>
<dbReference type="InterPro" id="IPR011051">
    <property type="entry name" value="RmlC_Cupin_sf"/>
</dbReference>
<evidence type="ECO:0000313" key="2">
    <source>
        <dbReference type="EMBL" id="BDD86188.1"/>
    </source>
</evidence>
<proteinExistence type="predicted"/>
<keyword evidence="3" id="KW-1185">Reference proteome</keyword>
<dbReference type="RefSeq" id="WP_284153283.1">
    <property type="nucleotide sequence ID" value="NZ_AP025516.1"/>
</dbReference>